<protein>
    <recommendedName>
        <fullName evidence="4">DUF4198 domain-containing protein</fullName>
    </recommendedName>
</protein>
<feature type="chain" id="PRO_5047489619" description="DUF4198 domain-containing protein" evidence="1">
    <location>
        <begin position="22"/>
        <end position="154"/>
    </location>
</feature>
<proteinExistence type="predicted"/>
<sequence length="154" mass="16812">MKLLSMASTAALLLASHTSFATDHDIGIKSTCEARTCVFEIPIVEGRAVSWYITSQTAGNPGIEIVSPEGDLIAKTTVYSRELNNKSIGDFIAPSTGRYTVIFSNMNEVLTDTATITNDWGTTVSQTFQFAGEDSSDYDYNDIFAVITWFDKKG</sequence>
<comment type="caution">
    <text evidence="2">The sequence shown here is derived from an EMBL/GenBank/DDBJ whole genome shotgun (WGS) entry which is preliminary data.</text>
</comment>
<organism evidence="2 3">
    <name type="scientific">Shewanella surugensis</name>
    <dbReference type="NCBI Taxonomy" id="212020"/>
    <lineage>
        <taxon>Bacteria</taxon>
        <taxon>Pseudomonadati</taxon>
        <taxon>Pseudomonadota</taxon>
        <taxon>Gammaproteobacteria</taxon>
        <taxon>Alteromonadales</taxon>
        <taxon>Shewanellaceae</taxon>
        <taxon>Shewanella</taxon>
    </lineage>
</organism>
<gene>
    <name evidence="2" type="ORF">L2764_10305</name>
</gene>
<dbReference type="RefSeq" id="WP_248940131.1">
    <property type="nucleotide sequence ID" value="NZ_JAKIKS010000032.1"/>
</dbReference>
<accession>A0ABT0LBA0</accession>
<reference evidence="2 3" key="1">
    <citation type="submission" date="2022-01" db="EMBL/GenBank/DDBJ databases">
        <title>Whole genome-based taxonomy of the Shewanellaceae.</title>
        <authorList>
            <person name="Martin-Rodriguez A.J."/>
        </authorList>
    </citation>
    <scope>NUCLEOTIDE SEQUENCE [LARGE SCALE GENOMIC DNA]</scope>
    <source>
        <strain evidence="2 3">DSM 17177</strain>
    </source>
</reference>
<evidence type="ECO:0000313" key="3">
    <source>
        <dbReference type="Proteomes" id="UP001203423"/>
    </source>
</evidence>
<evidence type="ECO:0000313" key="2">
    <source>
        <dbReference type="EMBL" id="MCL1124854.1"/>
    </source>
</evidence>
<keyword evidence="1" id="KW-0732">Signal</keyword>
<dbReference type="EMBL" id="JAKIKS010000032">
    <property type="protein sequence ID" value="MCL1124854.1"/>
    <property type="molecule type" value="Genomic_DNA"/>
</dbReference>
<feature type="signal peptide" evidence="1">
    <location>
        <begin position="1"/>
        <end position="21"/>
    </location>
</feature>
<evidence type="ECO:0000256" key="1">
    <source>
        <dbReference type="SAM" id="SignalP"/>
    </source>
</evidence>
<keyword evidence="3" id="KW-1185">Reference proteome</keyword>
<name>A0ABT0LBA0_9GAMM</name>
<evidence type="ECO:0008006" key="4">
    <source>
        <dbReference type="Google" id="ProtNLM"/>
    </source>
</evidence>
<dbReference type="Proteomes" id="UP001203423">
    <property type="component" value="Unassembled WGS sequence"/>
</dbReference>